<dbReference type="Proteomes" id="UP001627408">
    <property type="component" value="Unassembled WGS sequence"/>
</dbReference>
<reference evidence="3 4" key="1">
    <citation type="submission" date="2024-08" db="EMBL/GenBank/DDBJ databases">
        <title>Tateyamaria sp. nov., isolated from marine algae.</title>
        <authorList>
            <person name="Choi B.J."/>
            <person name="Kim J.M."/>
            <person name="Lee J.K."/>
            <person name="Choi D.G."/>
            <person name="Bayburt H."/>
            <person name="Baek J.H."/>
            <person name="Han D.M."/>
            <person name="Jeon C.O."/>
        </authorList>
    </citation>
    <scope>NUCLEOTIDE SEQUENCE [LARGE SCALE GENOMIC DNA]</scope>
    <source>
        <strain evidence="3 4">KMU-156</strain>
    </source>
</reference>
<dbReference type="NCBIfam" id="TIGR03370">
    <property type="entry name" value="VPLPA-CTERM"/>
    <property type="match status" value="1"/>
</dbReference>
<accession>A0ABW8USL6</accession>
<protein>
    <submittedName>
        <fullName evidence="3">VPLPA-CTERM sorting domain-containing protein</fullName>
    </submittedName>
</protein>
<dbReference type="EMBL" id="JBHDIY010000002">
    <property type="protein sequence ID" value="MFL4469739.1"/>
    <property type="molecule type" value="Genomic_DNA"/>
</dbReference>
<feature type="chain" id="PRO_5047032118" evidence="2">
    <location>
        <begin position="22"/>
        <end position="214"/>
    </location>
</feature>
<evidence type="ECO:0000256" key="2">
    <source>
        <dbReference type="SAM" id="SignalP"/>
    </source>
</evidence>
<keyword evidence="2" id="KW-0732">Signal</keyword>
<feature type="signal peptide" evidence="2">
    <location>
        <begin position="1"/>
        <end position="21"/>
    </location>
</feature>
<name>A0ABW8USL6_9RHOB</name>
<evidence type="ECO:0000256" key="1">
    <source>
        <dbReference type="SAM" id="Phobius"/>
    </source>
</evidence>
<keyword evidence="1" id="KW-1133">Transmembrane helix</keyword>
<keyword evidence="4" id="KW-1185">Reference proteome</keyword>
<keyword evidence="1" id="KW-0812">Transmembrane</keyword>
<comment type="caution">
    <text evidence="3">The sequence shown here is derived from an EMBL/GenBank/DDBJ whole genome shotgun (WGS) entry which is preliminary data.</text>
</comment>
<evidence type="ECO:0000313" key="4">
    <source>
        <dbReference type="Proteomes" id="UP001627408"/>
    </source>
</evidence>
<keyword evidence="1" id="KW-0472">Membrane</keyword>
<proteinExistence type="predicted"/>
<feature type="transmembrane region" description="Helical" evidence="1">
    <location>
        <begin position="190"/>
        <end position="209"/>
    </location>
</feature>
<organism evidence="3 4">
    <name type="scientific">Tateyamaria armeniaca</name>
    <dbReference type="NCBI Taxonomy" id="2518930"/>
    <lineage>
        <taxon>Bacteria</taxon>
        <taxon>Pseudomonadati</taxon>
        <taxon>Pseudomonadota</taxon>
        <taxon>Alphaproteobacteria</taxon>
        <taxon>Rhodobacterales</taxon>
        <taxon>Roseobacteraceae</taxon>
        <taxon>Tateyamaria</taxon>
    </lineage>
</organism>
<sequence length="214" mass="21716">MYLKAVAVCAALTLAGAGAQAMTLTENFNDGTLNGFGVINGGAGSVINGGPGGASDPYLSVVDTASGFMAVTFGPEWVGDLSAFDGAAFSVDYIQTAQAAGGYIESFGQLLLTGAGRTIGADVILNDPTATWQSASATLTASLFGVSQSIWEDVLADVTEFAIRAESWSNPSETVGFDNFSLVGTAPPAVPLPAGGVLLLTGLGALGLWRRRRT</sequence>
<evidence type="ECO:0000313" key="3">
    <source>
        <dbReference type="EMBL" id="MFL4469739.1"/>
    </source>
</evidence>
<dbReference type="RefSeq" id="WP_407591647.1">
    <property type="nucleotide sequence ID" value="NZ_JBHDIY010000002.1"/>
</dbReference>
<dbReference type="InterPro" id="IPR022472">
    <property type="entry name" value="VPLPA-CTERM"/>
</dbReference>
<gene>
    <name evidence="3" type="ORF">ACERZ8_07610</name>
</gene>